<protein>
    <recommendedName>
        <fullName evidence="3">Tetratricopeptide repeat protein</fullName>
    </recommendedName>
</protein>
<dbReference type="RefSeq" id="WP_061930540.1">
    <property type="nucleotide sequence ID" value="NZ_KQ948882.1"/>
</dbReference>
<dbReference type="OrthoDB" id="3373592at2"/>
<name>A0A101SLG5_9ACTN</name>
<dbReference type="STRING" id="285568.AQJ66_35180"/>
<evidence type="ECO:0000313" key="2">
    <source>
        <dbReference type="Proteomes" id="UP000053024"/>
    </source>
</evidence>
<dbReference type="AlphaFoldDB" id="A0A101SLG5"/>
<proteinExistence type="predicted"/>
<dbReference type="Proteomes" id="UP000053024">
    <property type="component" value="Unassembled WGS sequence"/>
</dbReference>
<comment type="caution">
    <text evidence="1">The sequence shown here is derived from an EMBL/GenBank/DDBJ whole genome shotgun (WGS) entry which is preliminary data.</text>
</comment>
<evidence type="ECO:0008006" key="3">
    <source>
        <dbReference type="Google" id="ProtNLM"/>
    </source>
</evidence>
<dbReference type="Gene3D" id="1.25.40.10">
    <property type="entry name" value="Tetratricopeptide repeat domain"/>
    <property type="match status" value="1"/>
</dbReference>
<gene>
    <name evidence="1" type="ORF">AQJ66_35180</name>
</gene>
<accession>A0A101SLG5</accession>
<sequence length="221" mass="24035">MTADERIEQADHLYQRAVFGGDGGALKPAHEGLDAVEADLALARGRLIHARFLEDRVEEPRELELFARAAELYGGLGDVRGEGEALFWVGTYHQVVRDDTEAALPALTRALDLATRAGDRLTMSYALRHLGFADHMAGRLAEARERFEESTRLRRELGFRPGVAANLIGLAHLAAQQDRRDDAAALLTEAAALAESSGAHGVLRWVAGARAELGLPHTEAR</sequence>
<reference evidence="1 2" key="1">
    <citation type="submission" date="2015-10" db="EMBL/GenBank/DDBJ databases">
        <title>Draft genome sequence of Streptomyces bungoensis DSM 41781, type strain for the species Streptomyces bungoensis.</title>
        <authorList>
            <person name="Ruckert C."/>
            <person name="Winkler A."/>
            <person name="Kalinowski J."/>
            <person name="Kampfer P."/>
            <person name="Glaeser S."/>
        </authorList>
    </citation>
    <scope>NUCLEOTIDE SEQUENCE [LARGE SCALE GENOMIC DNA]</scope>
    <source>
        <strain evidence="1 2">DSM 41781</strain>
    </source>
</reference>
<evidence type="ECO:0000313" key="1">
    <source>
        <dbReference type="EMBL" id="KUN75994.1"/>
    </source>
</evidence>
<dbReference type="InterPro" id="IPR011990">
    <property type="entry name" value="TPR-like_helical_dom_sf"/>
</dbReference>
<dbReference type="EMBL" id="LMWX01000078">
    <property type="protein sequence ID" value="KUN75994.1"/>
    <property type="molecule type" value="Genomic_DNA"/>
</dbReference>
<keyword evidence="2" id="KW-1185">Reference proteome</keyword>
<dbReference type="Pfam" id="PF13424">
    <property type="entry name" value="TPR_12"/>
    <property type="match status" value="1"/>
</dbReference>
<organism evidence="1 2">
    <name type="scientific">Streptomyces bungoensis</name>
    <dbReference type="NCBI Taxonomy" id="285568"/>
    <lineage>
        <taxon>Bacteria</taxon>
        <taxon>Bacillati</taxon>
        <taxon>Actinomycetota</taxon>
        <taxon>Actinomycetes</taxon>
        <taxon>Kitasatosporales</taxon>
        <taxon>Streptomycetaceae</taxon>
        <taxon>Streptomyces</taxon>
    </lineage>
</organism>
<dbReference type="SUPFAM" id="SSF48452">
    <property type="entry name" value="TPR-like"/>
    <property type="match status" value="1"/>
</dbReference>